<dbReference type="Pfam" id="PF00583">
    <property type="entry name" value="Acetyltransf_1"/>
    <property type="match status" value="1"/>
</dbReference>
<evidence type="ECO:0000313" key="3">
    <source>
        <dbReference type="Proteomes" id="UP000236584"/>
    </source>
</evidence>
<proteinExistence type="predicted"/>
<dbReference type="Proteomes" id="UP000236584">
    <property type="component" value="Chromosome"/>
</dbReference>
<dbReference type="GO" id="GO:0016747">
    <property type="term" value="F:acyltransferase activity, transferring groups other than amino-acyl groups"/>
    <property type="evidence" value="ECO:0007669"/>
    <property type="project" value="InterPro"/>
</dbReference>
<dbReference type="CDD" id="cd04301">
    <property type="entry name" value="NAT_SF"/>
    <property type="match status" value="1"/>
</dbReference>
<organism evidence="2 3">
    <name type="scientific">Salinigranum rubrum</name>
    <dbReference type="NCBI Taxonomy" id="755307"/>
    <lineage>
        <taxon>Archaea</taxon>
        <taxon>Methanobacteriati</taxon>
        <taxon>Methanobacteriota</taxon>
        <taxon>Stenosarchaea group</taxon>
        <taxon>Halobacteria</taxon>
        <taxon>Halobacteriales</taxon>
        <taxon>Haloferacaceae</taxon>
        <taxon>Salinigranum</taxon>
    </lineage>
</organism>
<dbReference type="InterPro" id="IPR000182">
    <property type="entry name" value="GNAT_dom"/>
</dbReference>
<keyword evidence="2" id="KW-0808">Transferase</keyword>
<dbReference type="KEGG" id="srub:C2R22_12570"/>
<protein>
    <submittedName>
        <fullName evidence="2">GNAT family N-acetyltransferase</fullName>
    </submittedName>
</protein>
<dbReference type="PROSITE" id="PS51186">
    <property type="entry name" value="GNAT"/>
    <property type="match status" value="1"/>
</dbReference>
<feature type="domain" description="N-acetyltransferase" evidence="1">
    <location>
        <begin position="61"/>
        <end position="153"/>
    </location>
</feature>
<dbReference type="SUPFAM" id="SSF55729">
    <property type="entry name" value="Acyl-CoA N-acyltransferases (Nat)"/>
    <property type="match status" value="1"/>
</dbReference>
<dbReference type="AlphaFoldDB" id="A0A2I8VKB4"/>
<gene>
    <name evidence="2" type="ORF">C2R22_12570</name>
</gene>
<dbReference type="OrthoDB" id="213793at2157"/>
<dbReference type="RefSeq" id="WP_103426062.1">
    <property type="nucleotide sequence ID" value="NZ_CP026309.1"/>
</dbReference>
<sequence>MEYAFLGWPDGEEGPRLRLDYRAFAYAGKFVTSSTGVAVVRDRTDPLALDVDEDEPPQIGDPTVVAAVAFNEDRTDPETLWLRYVTVRGDRRGEGIGPHLVAFVCERARERGYARCRIAVNNVFSYEALSKVGFAYTGRETGLAEVVLDRELRVEGEVDADTYQRGLDVFRARDCTEEERAFLATREDAGPPERVDAPEGE</sequence>
<reference evidence="2 3" key="1">
    <citation type="submission" date="2018-01" db="EMBL/GenBank/DDBJ databases">
        <title>Complete genome sequence of Salinigranum rubrum GX10T, an extremely halophilic archaeon isolated from a marine solar saltern.</title>
        <authorList>
            <person name="Han S."/>
        </authorList>
    </citation>
    <scope>NUCLEOTIDE SEQUENCE [LARGE SCALE GENOMIC DNA]</scope>
    <source>
        <strain evidence="2 3">GX10</strain>
    </source>
</reference>
<evidence type="ECO:0000259" key="1">
    <source>
        <dbReference type="PROSITE" id="PS51186"/>
    </source>
</evidence>
<name>A0A2I8VKB4_9EURY</name>
<dbReference type="EMBL" id="CP026309">
    <property type="protein sequence ID" value="AUV82373.1"/>
    <property type="molecule type" value="Genomic_DNA"/>
</dbReference>
<dbReference type="InterPro" id="IPR016181">
    <property type="entry name" value="Acyl_CoA_acyltransferase"/>
</dbReference>
<keyword evidence="3" id="KW-1185">Reference proteome</keyword>
<dbReference type="GeneID" id="35592939"/>
<evidence type="ECO:0000313" key="2">
    <source>
        <dbReference type="EMBL" id="AUV82373.1"/>
    </source>
</evidence>
<dbReference type="Gene3D" id="3.40.630.30">
    <property type="match status" value="1"/>
</dbReference>
<accession>A0A2I8VKB4</accession>